<gene>
    <name evidence="2" type="ORF">FH972_002534</name>
</gene>
<protein>
    <submittedName>
        <fullName evidence="2">Uncharacterized protein</fullName>
    </submittedName>
</protein>
<keyword evidence="3" id="KW-1185">Reference proteome</keyword>
<organism evidence="2 3">
    <name type="scientific">Carpinus fangiana</name>
    <dbReference type="NCBI Taxonomy" id="176857"/>
    <lineage>
        <taxon>Eukaryota</taxon>
        <taxon>Viridiplantae</taxon>
        <taxon>Streptophyta</taxon>
        <taxon>Embryophyta</taxon>
        <taxon>Tracheophyta</taxon>
        <taxon>Spermatophyta</taxon>
        <taxon>Magnoliopsida</taxon>
        <taxon>eudicotyledons</taxon>
        <taxon>Gunneridae</taxon>
        <taxon>Pentapetalae</taxon>
        <taxon>rosids</taxon>
        <taxon>fabids</taxon>
        <taxon>Fagales</taxon>
        <taxon>Betulaceae</taxon>
        <taxon>Carpinus</taxon>
    </lineage>
</organism>
<feature type="compositionally biased region" description="Basic and acidic residues" evidence="1">
    <location>
        <begin position="158"/>
        <end position="170"/>
    </location>
</feature>
<evidence type="ECO:0000256" key="1">
    <source>
        <dbReference type="SAM" id="MobiDB-lite"/>
    </source>
</evidence>
<name>A0A5N6QF61_9ROSI</name>
<dbReference type="Proteomes" id="UP000327013">
    <property type="component" value="Chromosome 1"/>
</dbReference>
<reference evidence="2 3" key="1">
    <citation type="submission" date="2019-06" db="EMBL/GenBank/DDBJ databases">
        <title>A chromosomal-level reference genome of Carpinus fangiana (Coryloideae, Betulaceae).</title>
        <authorList>
            <person name="Yang X."/>
            <person name="Wang Z."/>
            <person name="Zhang L."/>
            <person name="Hao G."/>
            <person name="Liu J."/>
            <person name="Yang Y."/>
        </authorList>
    </citation>
    <scope>NUCLEOTIDE SEQUENCE [LARGE SCALE GENOMIC DNA]</scope>
    <source>
        <strain evidence="2">Cfa_2016G</strain>
        <tissue evidence="2">Leaf</tissue>
    </source>
</reference>
<sequence length="197" mass="20613">MGSTSSNIGGNYARRPTRVVDTASGESPASETRPVGVSRAEAPAMESFHVGVDHGAAGKEGNGCAFIIGEEDREKTGIPGGGCNSSKKGQNLAVNGVLNEEDLWGLARTGMRAETGENLRELIGERQKVQNGGNDVHDLRNEGGNVRSGKGKSVKLGTDVRDGKGKKENMRQGGPSVFNFGSEGNLKGQQREACLMG</sequence>
<feature type="region of interest" description="Disordered" evidence="1">
    <location>
        <begin position="131"/>
        <end position="197"/>
    </location>
</feature>
<evidence type="ECO:0000313" key="2">
    <source>
        <dbReference type="EMBL" id="KAE7997948.1"/>
    </source>
</evidence>
<proteinExistence type="predicted"/>
<accession>A0A5N6QF61</accession>
<dbReference type="AlphaFoldDB" id="A0A5N6QF61"/>
<evidence type="ECO:0000313" key="3">
    <source>
        <dbReference type="Proteomes" id="UP000327013"/>
    </source>
</evidence>
<dbReference type="EMBL" id="CM017321">
    <property type="protein sequence ID" value="KAE7997948.1"/>
    <property type="molecule type" value="Genomic_DNA"/>
</dbReference>
<feature type="region of interest" description="Disordered" evidence="1">
    <location>
        <begin position="1"/>
        <end position="38"/>
    </location>
</feature>